<reference evidence="2" key="2">
    <citation type="journal article" date="2023" name="BMC Genomics">
        <title>Pest status, molecular evolution, and epigenetic factors derived from the genome assembly of Frankliniella fusca, a thysanopteran phytovirus vector.</title>
        <authorList>
            <person name="Catto M.A."/>
            <person name="Labadie P.E."/>
            <person name="Jacobson A.L."/>
            <person name="Kennedy G.G."/>
            <person name="Srinivasan R."/>
            <person name="Hunt B.G."/>
        </authorList>
    </citation>
    <scope>NUCLEOTIDE SEQUENCE</scope>
    <source>
        <strain evidence="2">PL_HMW_Pooled</strain>
    </source>
</reference>
<dbReference type="AlphaFoldDB" id="A0AAE1LEA5"/>
<name>A0AAE1LEA5_9NEOP</name>
<keyword evidence="1" id="KW-0812">Transmembrane</keyword>
<keyword evidence="1" id="KW-1133">Transmembrane helix</keyword>
<dbReference type="EMBL" id="JAHWGI010000506">
    <property type="protein sequence ID" value="KAK3916280.1"/>
    <property type="molecule type" value="Genomic_DNA"/>
</dbReference>
<keyword evidence="1" id="KW-0472">Membrane</keyword>
<organism evidence="2 3">
    <name type="scientific">Frankliniella fusca</name>
    <dbReference type="NCBI Taxonomy" id="407009"/>
    <lineage>
        <taxon>Eukaryota</taxon>
        <taxon>Metazoa</taxon>
        <taxon>Ecdysozoa</taxon>
        <taxon>Arthropoda</taxon>
        <taxon>Hexapoda</taxon>
        <taxon>Insecta</taxon>
        <taxon>Pterygota</taxon>
        <taxon>Neoptera</taxon>
        <taxon>Paraneoptera</taxon>
        <taxon>Thysanoptera</taxon>
        <taxon>Terebrantia</taxon>
        <taxon>Thripoidea</taxon>
        <taxon>Thripidae</taxon>
        <taxon>Frankliniella</taxon>
    </lineage>
</organism>
<accession>A0AAE1LEA5</accession>
<gene>
    <name evidence="2" type="ORF">KUF71_025480</name>
</gene>
<comment type="caution">
    <text evidence="2">The sequence shown here is derived from an EMBL/GenBank/DDBJ whole genome shotgun (WGS) entry which is preliminary data.</text>
</comment>
<protein>
    <submittedName>
        <fullName evidence="2">Guanine nucleotide exchange protein smcr8a</fullName>
    </submittedName>
</protein>
<feature type="non-terminal residue" evidence="2">
    <location>
        <position position="1"/>
    </location>
</feature>
<evidence type="ECO:0000313" key="2">
    <source>
        <dbReference type="EMBL" id="KAK3916280.1"/>
    </source>
</evidence>
<evidence type="ECO:0000256" key="1">
    <source>
        <dbReference type="SAM" id="Phobius"/>
    </source>
</evidence>
<proteinExistence type="predicted"/>
<sequence length="141" mass="14437">SGAIPGDVRLESGDALRGPALIQVAAALWSGLIGTALAPLTGVRDGFSRGAAVGRGAARSEAVPLKRTRGNVSKSVVIVIIGNENHIMSFPLPLLRILQRAWCGDALSLLSLISATVNDRSPIYLAATLYLIAVLGGGPGT</sequence>
<keyword evidence="3" id="KW-1185">Reference proteome</keyword>
<evidence type="ECO:0000313" key="3">
    <source>
        <dbReference type="Proteomes" id="UP001219518"/>
    </source>
</evidence>
<feature type="transmembrane region" description="Helical" evidence="1">
    <location>
        <begin position="20"/>
        <end position="40"/>
    </location>
</feature>
<reference evidence="2" key="1">
    <citation type="submission" date="2021-07" db="EMBL/GenBank/DDBJ databases">
        <authorList>
            <person name="Catto M.A."/>
            <person name="Jacobson A."/>
            <person name="Kennedy G."/>
            <person name="Labadie P."/>
            <person name="Hunt B.G."/>
            <person name="Srinivasan R."/>
        </authorList>
    </citation>
    <scope>NUCLEOTIDE SEQUENCE</scope>
    <source>
        <strain evidence="2">PL_HMW_Pooled</strain>
        <tissue evidence="2">Head</tissue>
    </source>
</reference>
<dbReference type="Proteomes" id="UP001219518">
    <property type="component" value="Unassembled WGS sequence"/>
</dbReference>